<evidence type="ECO:0000256" key="1">
    <source>
        <dbReference type="SAM" id="MobiDB-lite"/>
    </source>
</evidence>
<dbReference type="AlphaFoldDB" id="A0AAN9XXC9"/>
<dbReference type="EMBL" id="JBBCAQ010000037">
    <property type="protein sequence ID" value="KAK7573431.1"/>
    <property type="molecule type" value="Genomic_DNA"/>
</dbReference>
<gene>
    <name evidence="2" type="ORF">V9T40_010622</name>
</gene>
<organism evidence="2 3">
    <name type="scientific">Parthenolecanium corni</name>
    <dbReference type="NCBI Taxonomy" id="536013"/>
    <lineage>
        <taxon>Eukaryota</taxon>
        <taxon>Metazoa</taxon>
        <taxon>Ecdysozoa</taxon>
        <taxon>Arthropoda</taxon>
        <taxon>Hexapoda</taxon>
        <taxon>Insecta</taxon>
        <taxon>Pterygota</taxon>
        <taxon>Neoptera</taxon>
        <taxon>Paraneoptera</taxon>
        <taxon>Hemiptera</taxon>
        <taxon>Sternorrhyncha</taxon>
        <taxon>Coccoidea</taxon>
        <taxon>Coccidae</taxon>
        <taxon>Parthenolecanium</taxon>
    </lineage>
</organism>
<comment type="caution">
    <text evidence="2">The sequence shown here is derived from an EMBL/GenBank/DDBJ whole genome shotgun (WGS) entry which is preliminary data.</text>
</comment>
<evidence type="ECO:0000313" key="3">
    <source>
        <dbReference type="Proteomes" id="UP001367676"/>
    </source>
</evidence>
<reference evidence="2 3" key="1">
    <citation type="submission" date="2024-03" db="EMBL/GenBank/DDBJ databases">
        <title>Adaptation during the transition from Ophiocordyceps entomopathogen to insect associate is accompanied by gene loss and intensified selection.</title>
        <authorList>
            <person name="Ward C.M."/>
            <person name="Onetto C.A."/>
            <person name="Borneman A.R."/>
        </authorList>
    </citation>
    <scope>NUCLEOTIDE SEQUENCE [LARGE SCALE GENOMIC DNA]</scope>
    <source>
        <strain evidence="2">AWRI1</strain>
        <tissue evidence="2">Single Adult Female</tissue>
    </source>
</reference>
<proteinExistence type="predicted"/>
<accession>A0AAN9XXC9</accession>
<feature type="region of interest" description="Disordered" evidence="1">
    <location>
        <begin position="1"/>
        <end position="81"/>
    </location>
</feature>
<sequence>MAVAAAEGHSQRLQSPPVAARSDSRSVVGGGGGGDTAQPKWPSQSAHNGNDRRRCSSRARRRLTAERRPSQRPPAECTPDANCNAISQRQFYIFRSSDYRVKIFGPSRGRLLRGMFSRPVDVDPFTPTPTASTTIETTTLTPTPIPAAISTPQPFRSNRSAFNIRDFFVSRCSENRATKPSTPPNWPMVYLGFYIQIHRPLLFESEMFE</sequence>
<protein>
    <submittedName>
        <fullName evidence="2">Uncharacterized protein</fullName>
    </submittedName>
</protein>
<name>A0AAN9XXC9_9HEMI</name>
<keyword evidence="3" id="KW-1185">Reference proteome</keyword>
<evidence type="ECO:0000313" key="2">
    <source>
        <dbReference type="EMBL" id="KAK7573431.1"/>
    </source>
</evidence>
<dbReference type="Proteomes" id="UP001367676">
    <property type="component" value="Unassembled WGS sequence"/>
</dbReference>